<keyword evidence="2" id="KW-1185">Reference proteome</keyword>
<organism evidence="1 2">
    <name type="scientific">Nisaea acidiphila</name>
    <dbReference type="NCBI Taxonomy" id="1862145"/>
    <lineage>
        <taxon>Bacteria</taxon>
        <taxon>Pseudomonadati</taxon>
        <taxon>Pseudomonadota</taxon>
        <taxon>Alphaproteobacteria</taxon>
        <taxon>Rhodospirillales</taxon>
        <taxon>Thalassobaculaceae</taxon>
        <taxon>Nisaea</taxon>
    </lineage>
</organism>
<dbReference type="KEGG" id="naci:NUH88_11205"/>
<dbReference type="RefSeq" id="WP_257766496.1">
    <property type="nucleotide sequence ID" value="NZ_CP102480.1"/>
</dbReference>
<sequence length="372" mass="41206">MPEKLTIKVLTASDLTFFDSFYKQNKKSNQKAINLNADVFAKEHYPDFAEASHGVDVELPVRVTVFGPGESDPYKFPRSVTKKSAYKNWRLNGAAVPDPEGDDGRFDSLSPNDIAVIEFIGDARPEAVRIVLIESGDDAELHSRLQATQPAARSMWSTTRSLLDEIVTNAGVGPEHPIQALLKDEELQKTLEEGSLGTDETARRLRARKGRIISREELTSAREKAERVGSDGETLANQLLTQMQKNGEFAAFEWTSTENAAAPWDFEVTGDDPTRFDAKSTTYGFENPFHISGAEVAAAAEETPYRIIRVFDLDEDGANVRISEPMNELAKSILESSKTLPPEVRPTGFTIHPSGLAWNEPIRVDRPDEPTD</sequence>
<gene>
    <name evidence="1" type="ORF">NUH88_11205</name>
</gene>
<dbReference type="Proteomes" id="UP001060336">
    <property type="component" value="Chromosome"/>
</dbReference>
<protein>
    <recommendedName>
        <fullName evidence="3">DUF3883 domain-containing protein</fullName>
    </recommendedName>
</protein>
<accession>A0A9J7AJZ2</accession>
<dbReference type="EMBL" id="CP102480">
    <property type="protein sequence ID" value="UUX47987.1"/>
    <property type="molecule type" value="Genomic_DNA"/>
</dbReference>
<dbReference type="AlphaFoldDB" id="A0A9J7AJZ2"/>
<evidence type="ECO:0008006" key="3">
    <source>
        <dbReference type="Google" id="ProtNLM"/>
    </source>
</evidence>
<proteinExistence type="predicted"/>
<name>A0A9J7AJZ2_9PROT</name>
<reference evidence="1" key="1">
    <citation type="submission" date="2022-08" db="EMBL/GenBank/DDBJ databases">
        <title>Nisaea acidiphila sp. nov., isolated from a marine algal debris and emended description of the genus Nisaea Urios et al. 2008.</title>
        <authorList>
            <person name="Kwon K."/>
        </authorList>
    </citation>
    <scope>NUCLEOTIDE SEQUENCE</scope>
    <source>
        <strain evidence="1">MEBiC11861</strain>
    </source>
</reference>
<evidence type="ECO:0000313" key="2">
    <source>
        <dbReference type="Proteomes" id="UP001060336"/>
    </source>
</evidence>
<evidence type="ECO:0000313" key="1">
    <source>
        <dbReference type="EMBL" id="UUX47987.1"/>
    </source>
</evidence>